<dbReference type="EMBL" id="BATC01000077">
    <property type="protein sequence ID" value="GAD60470.1"/>
    <property type="molecule type" value="Genomic_DNA"/>
</dbReference>
<dbReference type="RefSeq" id="WP_021698564.1">
    <property type="nucleotide sequence ID" value="NZ_BATC01000077.1"/>
</dbReference>
<dbReference type="Proteomes" id="UP000016569">
    <property type="component" value="Unassembled WGS sequence"/>
</dbReference>
<accession>A0A8E0NDR8</accession>
<comment type="caution">
    <text evidence="1">The sequence shown here is derived from an EMBL/GenBank/DDBJ whole genome shotgun (WGS) entry which is preliminary data.</text>
</comment>
<keyword evidence="2" id="KW-1185">Reference proteome</keyword>
<proteinExistence type="predicted"/>
<sequence>MLVSVFAAVSLNAAQPAERITDWREAVRCLAAFETAASKSFAAHVQDTAAGHDDRAVEYDDLAMSLIGSMGERFDFARLEQAETIRAREAQTLEPLSLEQVQARADDCRARLPDPPAIP</sequence>
<protein>
    <submittedName>
        <fullName evidence="1">Uncharacterized protein</fullName>
    </submittedName>
</protein>
<evidence type="ECO:0000313" key="1">
    <source>
        <dbReference type="EMBL" id="GAD60470.1"/>
    </source>
</evidence>
<name>A0A8E0NDR8_9CAUL</name>
<evidence type="ECO:0000313" key="2">
    <source>
        <dbReference type="Proteomes" id="UP000016569"/>
    </source>
</evidence>
<gene>
    <name evidence="1" type="ORF">MBEBAB_2720</name>
</gene>
<dbReference type="AlphaFoldDB" id="A0A8E0NDR8"/>
<organism evidence="1 2">
    <name type="scientific">Brevundimonas abyssalis TAR-001</name>
    <dbReference type="NCBI Taxonomy" id="1391729"/>
    <lineage>
        <taxon>Bacteria</taxon>
        <taxon>Pseudomonadati</taxon>
        <taxon>Pseudomonadota</taxon>
        <taxon>Alphaproteobacteria</taxon>
        <taxon>Caulobacterales</taxon>
        <taxon>Caulobacteraceae</taxon>
        <taxon>Brevundimonas</taxon>
    </lineage>
</organism>
<reference evidence="2" key="1">
    <citation type="journal article" date="2013" name="Genome Announc.">
        <title>Draft Genome Sequence of the Dimorphic Prosthecate Bacterium Brevundimonas abyssalis TAR-001T.</title>
        <authorList>
            <person name="Tsubouchi T."/>
            <person name="Nishi S."/>
            <person name="Usui K."/>
            <person name="Shimane Y."/>
            <person name="Takaki Y."/>
            <person name="Maruyama T."/>
            <person name="Hatada Y."/>
        </authorList>
    </citation>
    <scope>NUCLEOTIDE SEQUENCE [LARGE SCALE GENOMIC DNA]</scope>
    <source>
        <strain evidence="2">TAR-001</strain>
    </source>
</reference>